<dbReference type="Pfam" id="PF16550">
    <property type="entry name" value="RPN13_C"/>
    <property type="match status" value="1"/>
</dbReference>
<dbReference type="AlphaFoldDB" id="A0A4P9YI30"/>
<dbReference type="GO" id="GO:0005737">
    <property type="term" value="C:cytoplasm"/>
    <property type="evidence" value="ECO:0007669"/>
    <property type="project" value="UniProtKB-SubCell"/>
</dbReference>
<dbReference type="PROSITE" id="PS51917">
    <property type="entry name" value="PRU"/>
    <property type="match status" value="1"/>
</dbReference>
<proteinExistence type="predicted"/>
<dbReference type="InterPro" id="IPR038633">
    <property type="entry name" value="Rpn13/ADRM1_Pru_sf"/>
</dbReference>
<dbReference type="GO" id="GO:0005634">
    <property type="term" value="C:nucleus"/>
    <property type="evidence" value="ECO:0007669"/>
    <property type="project" value="UniProtKB-SubCell"/>
</dbReference>
<keyword evidence="3" id="KW-0963">Cytoplasm</keyword>
<dbReference type="Gene3D" id="2.30.29.70">
    <property type="entry name" value="Proteasomal ubiquitin receptor Rpn13/ADRM1"/>
    <property type="match status" value="1"/>
</dbReference>
<dbReference type="GO" id="GO:0061133">
    <property type="term" value="F:endopeptidase activator activity"/>
    <property type="evidence" value="ECO:0007669"/>
    <property type="project" value="TreeGrafter"/>
</dbReference>
<evidence type="ECO:0000259" key="7">
    <source>
        <dbReference type="PROSITE" id="PS51917"/>
    </source>
</evidence>
<keyword evidence="5" id="KW-0539">Nucleus</keyword>
<feature type="domain" description="DEUBAD" evidence="6">
    <location>
        <begin position="135"/>
        <end position="216"/>
    </location>
</feature>
<evidence type="ECO:0000256" key="2">
    <source>
        <dbReference type="ARBA" id="ARBA00004496"/>
    </source>
</evidence>
<evidence type="ECO:0000256" key="5">
    <source>
        <dbReference type="ARBA" id="ARBA00023242"/>
    </source>
</evidence>
<feature type="domain" description="Pru" evidence="7">
    <location>
        <begin position="1"/>
        <end position="112"/>
    </location>
</feature>
<comment type="subcellular location">
    <subcellularLocation>
        <location evidence="2">Cytoplasm</location>
    </subcellularLocation>
    <subcellularLocation>
        <location evidence="1">Nucleus</location>
    </subcellularLocation>
</comment>
<evidence type="ECO:0000256" key="1">
    <source>
        <dbReference type="ARBA" id="ARBA00004123"/>
    </source>
</evidence>
<dbReference type="CDD" id="cd13314">
    <property type="entry name" value="PH_Rpn13"/>
    <property type="match status" value="1"/>
</dbReference>
<dbReference type="Proteomes" id="UP000281549">
    <property type="component" value="Unassembled WGS sequence"/>
</dbReference>
<dbReference type="PANTHER" id="PTHR12225:SF0">
    <property type="entry name" value="PROTEASOMAL UBIQUITIN RECEPTOR ADRM1"/>
    <property type="match status" value="1"/>
</dbReference>
<dbReference type="InterPro" id="IPR038108">
    <property type="entry name" value="RPN13_DEUBAD_sf"/>
</dbReference>
<sequence length="216" mass="25162">MTVLLQYKAGICKYENNIVTSDPRKGFLIIEQDEESLIHLVWKERNKEQKELDLLLFPQDACLFKVPQCTTGRVWLLKFQTSNQKNFFWIQEPLVDKDEETFTKINELIVEDNKDNEIVTSNKRSSDSLDNSEAVNMLQNMIRQLTKILSPKNTIPIAKNKKYQDKLLEYLPEGFVKTEKELEENLNSPQFIQSVQLLEHALQEGDLPTILTQFGI</sequence>
<evidence type="ECO:0000256" key="3">
    <source>
        <dbReference type="ARBA" id="ARBA00022490"/>
    </source>
</evidence>
<dbReference type="InterPro" id="IPR044868">
    <property type="entry name" value="Rpn13/ADRM1_Pru"/>
</dbReference>
<dbReference type="PROSITE" id="PS51916">
    <property type="entry name" value="DEUBAD"/>
    <property type="match status" value="1"/>
</dbReference>
<dbReference type="FunFam" id="2.30.29.70:FF:000001">
    <property type="entry name" value="Proteasomal ubiquitin receptor ADRM1"/>
    <property type="match status" value="1"/>
</dbReference>
<dbReference type="InterPro" id="IPR006773">
    <property type="entry name" value="Rpn13/ADRM1"/>
</dbReference>
<dbReference type="Gene3D" id="1.10.2020.20">
    <property type="match status" value="1"/>
</dbReference>
<name>A0A4P9YI30_ROZAC</name>
<gene>
    <name evidence="8" type="ORF">ROZALSC1DRAFT_29638</name>
</gene>
<protein>
    <submittedName>
        <fullName evidence="8">Uncharacterized protein</fullName>
    </submittedName>
</protein>
<dbReference type="InterPro" id="IPR044867">
    <property type="entry name" value="DEUBAD_dom"/>
</dbReference>
<evidence type="ECO:0000256" key="4">
    <source>
        <dbReference type="ARBA" id="ARBA00022942"/>
    </source>
</evidence>
<dbReference type="Pfam" id="PF04683">
    <property type="entry name" value="Rpn13_ADRM1_Pru"/>
    <property type="match status" value="1"/>
</dbReference>
<evidence type="ECO:0000313" key="8">
    <source>
        <dbReference type="EMBL" id="RKP18692.1"/>
    </source>
</evidence>
<keyword evidence="4" id="KW-0647">Proteasome</keyword>
<evidence type="ECO:0000259" key="6">
    <source>
        <dbReference type="PROSITE" id="PS51916"/>
    </source>
</evidence>
<reference evidence="9" key="1">
    <citation type="journal article" date="2018" name="Nat. Microbiol.">
        <title>Leveraging single-cell genomics to expand the fungal tree of life.</title>
        <authorList>
            <person name="Ahrendt S.R."/>
            <person name="Quandt C.A."/>
            <person name="Ciobanu D."/>
            <person name="Clum A."/>
            <person name="Salamov A."/>
            <person name="Andreopoulos B."/>
            <person name="Cheng J.F."/>
            <person name="Woyke T."/>
            <person name="Pelin A."/>
            <person name="Henrissat B."/>
            <person name="Reynolds N.K."/>
            <person name="Benny G.L."/>
            <person name="Smith M.E."/>
            <person name="James T.Y."/>
            <person name="Grigoriev I.V."/>
        </authorList>
    </citation>
    <scope>NUCLEOTIDE SEQUENCE [LARGE SCALE GENOMIC DNA]</scope>
    <source>
        <strain evidence="9">CSF55</strain>
    </source>
</reference>
<dbReference type="PANTHER" id="PTHR12225">
    <property type="entry name" value="ADHESION REGULATING MOLECULE 1 110 KDA CELL MEMBRANE GLYCOPROTEIN"/>
    <property type="match status" value="1"/>
</dbReference>
<dbReference type="GO" id="GO:0070628">
    <property type="term" value="F:proteasome binding"/>
    <property type="evidence" value="ECO:0007669"/>
    <property type="project" value="TreeGrafter"/>
</dbReference>
<organism evidence="8 9">
    <name type="scientific">Rozella allomycis (strain CSF55)</name>
    <dbReference type="NCBI Taxonomy" id="988480"/>
    <lineage>
        <taxon>Eukaryota</taxon>
        <taxon>Fungi</taxon>
        <taxon>Fungi incertae sedis</taxon>
        <taxon>Cryptomycota</taxon>
        <taxon>Cryptomycota incertae sedis</taxon>
        <taxon>Rozella</taxon>
    </lineage>
</organism>
<accession>A0A4P9YI30</accession>
<feature type="non-terminal residue" evidence="8">
    <location>
        <position position="216"/>
    </location>
</feature>
<dbReference type="EMBL" id="ML005393">
    <property type="protein sequence ID" value="RKP18692.1"/>
    <property type="molecule type" value="Genomic_DNA"/>
</dbReference>
<dbReference type="GO" id="GO:0008541">
    <property type="term" value="C:proteasome regulatory particle, lid subcomplex"/>
    <property type="evidence" value="ECO:0007669"/>
    <property type="project" value="TreeGrafter"/>
</dbReference>
<evidence type="ECO:0000313" key="9">
    <source>
        <dbReference type="Proteomes" id="UP000281549"/>
    </source>
</evidence>
<dbReference type="InterPro" id="IPR032368">
    <property type="entry name" value="RPN13_DEUBAD"/>
</dbReference>